<evidence type="ECO:0000313" key="2">
    <source>
        <dbReference type="Proteomes" id="UP000054928"/>
    </source>
</evidence>
<dbReference type="Proteomes" id="UP000054928">
    <property type="component" value="Unassembled WGS sequence"/>
</dbReference>
<sequence length="79" mass="8350">MNQNADLMQVVLQDCDNQIKEIDALIGTSVVSNFNSNESPGWVISTFALVIDVYALETGSEAVVSPTSSNAACSVRLTG</sequence>
<dbReference type="RefSeq" id="XP_024584774.1">
    <property type="nucleotide sequence ID" value="XM_024719480.1"/>
</dbReference>
<protein>
    <submittedName>
        <fullName evidence="1">Uncharacterized protein</fullName>
    </submittedName>
</protein>
<proteinExistence type="predicted"/>
<name>A0A0P1B2W6_PLAHL</name>
<accession>A0A0P1B2W6</accession>
<organism evidence="1 2">
    <name type="scientific">Plasmopara halstedii</name>
    <name type="common">Downy mildew of sunflower</name>
    <dbReference type="NCBI Taxonomy" id="4781"/>
    <lineage>
        <taxon>Eukaryota</taxon>
        <taxon>Sar</taxon>
        <taxon>Stramenopiles</taxon>
        <taxon>Oomycota</taxon>
        <taxon>Peronosporomycetes</taxon>
        <taxon>Peronosporales</taxon>
        <taxon>Peronosporaceae</taxon>
        <taxon>Plasmopara</taxon>
    </lineage>
</organism>
<evidence type="ECO:0000313" key="1">
    <source>
        <dbReference type="EMBL" id="CEG48405.1"/>
    </source>
</evidence>
<dbReference type="AlphaFoldDB" id="A0A0P1B2W6"/>
<dbReference type="EMBL" id="CCYD01002939">
    <property type="protein sequence ID" value="CEG48405.1"/>
    <property type="molecule type" value="Genomic_DNA"/>
</dbReference>
<reference evidence="2" key="1">
    <citation type="submission" date="2014-09" db="EMBL/GenBank/DDBJ databases">
        <authorList>
            <person name="Sharma Rahul"/>
            <person name="Thines Marco"/>
        </authorList>
    </citation>
    <scope>NUCLEOTIDE SEQUENCE [LARGE SCALE GENOMIC DNA]</scope>
</reference>
<keyword evidence="2" id="KW-1185">Reference proteome</keyword>
<dbReference type="GeneID" id="36401285"/>